<evidence type="ECO:0000313" key="4">
    <source>
        <dbReference type="Proteomes" id="UP000662973"/>
    </source>
</evidence>
<dbReference type="Proteomes" id="UP000662973">
    <property type="component" value="Chromosome"/>
</dbReference>
<dbReference type="Pfam" id="PF00589">
    <property type="entry name" value="Phage_integrase"/>
    <property type="match status" value="1"/>
</dbReference>
<dbReference type="GeneID" id="68852787"/>
<evidence type="ECO:0000256" key="1">
    <source>
        <dbReference type="ARBA" id="ARBA00023172"/>
    </source>
</evidence>
<organism evidence="3 4">
    <name type="scientific">Halapricum desulfuricans</name>
    <dbReference type="NCBI Taxonomy" id="2841257"/>
    <lineage>
        <taxon>Archaea</taxon>
        <taxon>Methanobacteriati</taxon>
        <taxon>Methanobacteriota</taxon>
        <taxon>Stenosarchaea group</taxon>
        <taxon>Halobacteria</taxon>
        <taxon>Halobacteriales</taxon>
        <taxon>Haloarculaceae</taxon>
        <taxon>Halapricum</taxon>
    </lineage>
</organism>
<proteinExistence type="predicted"/>
<dbReference type="AlphaFoldDB" id="A0A897NAY5"/>
<dbReference type="PROSITE" id="PS51898">
    <property type="entry name" value="TYR_RECOMBINASE"/>
    <property type="match status" value="1"/>
</dbReference>
<dbReference type="SUPFAM" id="SSF56349">
    <property type="entry name" value="DNA breaking-rejoining enzymes"/>
    <property type="match status" value="1"/>
</dbReference>
<dbReference type="InterPro" id="IPR011010">
    <property type="entry name" value="DNA_brk_join_enz"/>
</dbReference>
<feature type="domain" description="Tyr recombinase" evidence="2">
    <location>
        <begin position="191"/>
        <end position="372"/>
    </location>
</feature>
<evidence type="ECO:0000313" key="3">
    <source>
        <dbReference type="EMBL" id="QSG09561.1"/>
    </source>
</evidence>
<dbReference type="Gene3D" id="1.10.443.10">
    <property type="entry name" value="Intergrase catalytic core"/>
    <property type="match status" value="1"/>
</dbReference>
<dbReference type="CDD" id="cd00397">
    <property type="entry name" value="DNA_BRE_C"/>
    <property type="match status" value="1"/>
</dbReference>
<reference evidence="3 4" key="1">
    <citation type="submission" date="2020-11" db="EMBL/GenBank/DDBJ databases">
        <title>Carbohydrate-dependent, anaerobic sulfur respiration: A novel catabolism in halophilic archaea.</title>
        <authorList>
            <person name="Sorokin D.Y."/>
            <person name="Messina E."/>
            <person name="Smedile F."/>
            <person name="La Cono V."/>
            <person name="Hallsworth J.E."/>
            <person name="Yakimov M.M."/>
        </authorList>
    </citation>
    <scope>NUCLEOTIDE SEQUENCE [LARGE SCALE GENOMIC DNA]</scope>
    <source>
        <strain evidence="3 4">HSR12-2</strain>
    </source>
</reference>
<keyword evidence="1" id="KW-0233">DNA recombination</keyword>
<protein>
    <submittedName>
        <fullName evidence="3">XerD/XerC family integrase</fullName>
    </submittedName>
</protein>
<dbReference type="InterPro" id="IPR002104">
    <property type="entry name" value="Integrase_catalytic"/>
</dbReference>
<accession>A0A897NAY5</accession>
<name>A0A897NAY5_9EURY</name>
<dbReference type="RefSeq" id="WP_229109708.1">
    <property type="nucleotide sequence ID" value="NZ_CP064788.1"/>
</dbReference>
<dbReference type="InterPro" id="IPR013762">
    <property type="entry name" value="Integrase-like_cat_sf"/>
</dbReference>
<dbReference type="GO" id="GO:0006310">
    <property type="term" value="P:DNA recombination"/>
    <property type="evidence" value="ECO:0007669"/>
    <property type="project" value="UniProtKB-KW"/>
</dbReference>
<gene>
    <name evidence="3" type="primary">xerC11</name>
    <name evidence="3" type="ORF">HSR122_2180</name>
</gene>
<sequence length="381" mass="44348">MSADRDTDCDVEYLGEESLSALNFQQKILYQDFWESFLSFLREKGKNPDRFIGYEESNIRPTARRVHQVYQYYWKNERIILELTPELADHYIENLDKADITTNAGDEYSEGGKRKFANSLEAYFRYKGTDWNPPITFGSDEPSFDSDPFTRQERELLLNTALDYKSPPSYANVSPEERDRWNAHIAQYLGKPKDEVSPKDWEELQRTWKFASIISTALDAGTRAKLIERLEKVHLDLENDRIIIPAEIAVKNDRKWTIELSTRSCRILKRWLVERSNKPRYDDTDALWLNRKGNRYDSNNLNTLLSNLMEDGGIEETGRTLTWHSIRHSTGMYVYDRERDLGIVAEILRQASLESAKKYAHPTPEAKRDVVEGIQGGTLSL</sequence>
<dbReference type="KEGG" id="hds:HSR122_2180"/>
<dbReference type="GO" id="GO:0015074">
    <property type="term" value="P:DNA integration"/>
    <property type="evidence" value="ECO:0007669"/>
    <property type="project" value="InterPro"/>
</dbReference>
<evidence type="ECO:0000259" key="2">
    <source>
        <dbReference type="PROSITE" id="PS51898"/>
    </source>
</evidence>
<dbReference type="EMBL" id="CP064788">
    <property type="protein sequence ID" value="QSG09561.1"/>
    <property type="molecule type" value="Genomic_DNA"/>
</dbReference>
<dbReference type="GO" id="GO:0003677">
    <property type="term" value="F:DNA binding"/>
    <property type="evidence" value="ECO:0007669"/>
    <property type="project" value="InterPro"/>
</dbReference>
<keyword evidence="4" id="KW-1185">Reference proteome</keyword>